<proteinExistence type="predicted"/>
<evidence type="ECO:0000256" key="1">
    <source>
        <dbReference type="SAM" id="MobiDB-lite"/>
    </source>
</evidence>
<reference evidence="3" key="1">
    <citation type="submission" date="2020-05" db="EMBL/GenBank/DDBJ databases">
        <authorList>
            <person name="Chiriac C."/>
            <person name="Salcher M."/>
            <person name="Ghai R."/>
            <person name="Kavagutti S V."/>
        </authorList>
    </citation>
    <scope>NUCLEOTIDE SEQUENCE</scope>
</reference>
<name>A0A6J7DTG2_9ZZZZ</name>
<accession>A0A6J7DTG2</accession>
<feature type="compositionally biased region" description="Polar residues" evidence="1">
    <location>
        <begin position="36"/>
        <end position="45"/>
    </location>
</feature>
<dbReference type="EMBL" id="CAEZYH010000008">
    <property type="protein sequence ID" value="CAB4710893.1"/>
    <property type="molecule type" value="Genomic_DNA"/>
</dbReference>
<gene>
    <name evidence="2" type="ORF">UFOPK2658_00399</name>
    <name evidence="3" type="ORF">UFOPK3304_01180</name>
</gene>
<dbReference type="EMBL" id="CAFBLJ010000060">
    <property type="protein sequence ID" value="CAB4874242.1"/>
    <property type="molecule type" value="Genomic_DNA"/>
</dbReference>
<evidence type="ECO:0000313" key="2">
    <source>
        <dbReference type="EMBL" id="CAB4710893.1"/>
    </source>
</evidence>
<organism evidence="3">
    <name type="scientific">freshwater metagenome</name>
    <dbReference type="NCBI Taxonomy" id="449393"/>
    <lineage>
        <taxon>unclassified sequences</taxon>
        <taxon>metagenomes</taxon>
        <taxon>ecological metagenomes</taxon>
    </lineage>
</organism>
<sequence>MTKKTSVISGSTCLRNIQGCQPPAAIELAGVGDGGSTTTPDPDPE</sequence>
<feature type="region of interest" description="Disordered" evidence="1">
    <location>
        <begin position="26"/>
        <end position="45"/>
    </location>
</feature>
<dbReference type="AlphaFoldDB" id="A0A6J7DTG2"/>
<evidence type="ECO:0000313" key="3">
    <source>
        <dbReference type="EMBL" id="CAB4874242.1"/>
    </source>
</evidence>
<protein>
    <submittedName>
        <fullName evidence="3">Unannotated protein</fullName>
    </submittedName>
</protein>